<name>A0A1B1BM04_9MICO</name>
<feature type="signal peptide" evidence="1">
    <location>
        <begin position="1"/>
        <end position="17"/>
    </location>
</feature>
<protein>
    <submittedName>
        <fullName evidence="3">Alpha/beta hydrolase</fullName>
    </submittedName>
</protein>
<dbReference type="KEGG" id="cart:PA27867_2622"/>
<sequence>MKTILIPPLLCSALAYAPVLDTVWTHGQVTLADTRRDDTIAAMAARILRENAGEFAVLGTSMGGYVALEVIRQAPERVTALALVSTSARADTAEQAQARARQSALVEDGQFTALVDAAFPGVVAAENESNGALLATWRAMAEPVGSAAFLRQQKAVVQRADLRSILPSITCPTAIIHGAQDRLIPLAAAEETAAALPTARFTVIEGAGHLLSHEQPAAARAAVSDWLESAF</sequence>
<evidence type="ECO:0000313" key="4">
    <source>
        <dbReference type="Proteomes" id="UP000092582"/>
    </source>
</evidence>
<dbReference type="STRING" id="670052.PA27867_2622"/>
<keyword evidence="1" id="KW-0732">Signal</keyword>
<feature type="domain" description="AB hydrolase-1" evidence="2">
    <location>
        <begin position="36"/>
        <end position="215"/>
    </location>
</feature>
<dbReference type="GO" id="GO:0016787">
    <property type="term" value="F:hydrolase activity"/>
    <property type="evidence" value="ECO:0007669"/>
    <property type="project" value="UniProtKB-KW"/>
</dbReference>
<dbReference type="PANTHER" id="PTHR43433:SF4">
    <property type="entry name" value="NON-HEME CHLOROPEROXIDASE-RELATED"/>
    <property type="match status" value="1"/>
</dbReference>
<dbReference type="Pfam" id="PF00561">
    <property type="entry name" value="Abhydrolase_1"/>
    <property type="match status" value="1"/>
</dbReference>
<proteinExistence type="predicted"/>
<feature type="chain" id="PRO_5039232649" evidence="1">
    <location>
        <begin position="18"/>
        <end position="231"/>
    </location>
</feature>
<keyword evidence="3" id="KW-0378">Hydrolase</keyword>
<dbReference type="InterPro" id="IPR050471">
    <property type="entry name" value="AB_hydrolase"/>
</dbReference>
<accession>A0A1B1BM04</accession>
<gene>
    <name evidence="3" type="ORF">PA27867_2622</name>
</gene>
<organism evidence="3 4">
    <name type="scientific">Cryobacterium arcticum</name>
    <dbReference type="NCBI Taxonomy" id="670052"/>
    <lineage>
        <taxon>Bacteria</taxon>
        <taxon>Bacillati</taxon>
        <taxon>Actinomycetota</taxon>
        <taxon>Actinomycetes</taxon>
        <taxon>Micrococcales</taxon>
        <taxon>Microbacteriaceae</taxon>
        <taxon>Cryobacterium</taxon>
    </lineage>
</organism>
<dbReference type="RefSeq" id="WP_066597079.1">
    <property type="nucleotide sequence ID" value="NZ_CP016282.1"/>
</dbReference>
<dbReference type="SUPFAM" id="SSF53474">
    <property type="entry name" value="alpha/beta-Hydrolases"/>
    <property type="match status" value="1"/>
</dbReference>
<dbReference type="Gene3D" id="3.40.50.1820">
    <property type="entry name" value="alpha/beta hydrolase"/>
    <property type="match status" value="1"/>
</dbReference>
<keyword evidence="4" id="KW-1185">Reference proteome</keyword>
<dbReference type="OrthoDB" id="2987348at2"/>
<dbReference type="InterPro" id="IPR029058">
    <property type="entry name" value="AB_hydrolase_fold"/>
</dbReference>
<reference evidence="3 4" key="1">
    <citation type="submission" date="2016-06" db="EMBL/GenBank/DDBJ databases">
        <title>Genome sequencing of Cryobacterium arcticum PAMC 27867.</title>
        <authorList>
            <person name="Lee J."/>
            <person name="Kim O.-S."/>
        </authorList>
    </citation>
    <scope>NUCLEOTIDE SEQUENCE [LARGE SCALE GENOMIC DNA]</scope>
    <source>
        <strain evidence="3 4">PAMC 27867</strain>
    </source>
</reference>
<evidence type="ECO:0000313" key="3">
    <source>
        <dbReference type="EMBL" id="ANP73564.1"/>
    </source>
</evidence>
<dbReference type="EMBL" id="CP016282">
    <property type="protein sequence ID" value="ANP73564.1"/>
    <property type="molecule type" value="Genomic_DNA"/>
</dbReference>
<dbReference type="AlphaFoldDB" id="A0A1B1BM04"/>
<dbReference type="Proteomes" id="UP000092582">
    <property type="component" value="Chromosome 1"/>
</dbReference>
<dbReference type="PANTHER" id="PTHR43433">
    <property type="entry name" value="HYDROLASE, ALPHA/BETA FOLD FAMILY PROTEIN"/>
    <property type="match status" value="1"/>
</dbReference>
<evidence type="ECO:0000256" key="1">
    <source>
        <dbReference type="SAM" id="SignalP"/>
    </source>
</evidence>
<evidence type="ECO:0000259" key="2">
    <source>
        <dbReference type="Pfam" id="PF00561"/>
    </source>
</evidence>
<dbReference type="PRINTS" id="PR00111">
    <property type="entry name" value="ABHYDROLASE"/>
</dbReference>
<dbReference type="InterPro" id="IPR000073">
    <property type="entry name" value="AB_hydrolase_1"/>
</dbReference>